<dbReference type="GO" id="GO:0003677">
    <property type="term" value="F:DNA binding"/>
    <property type="evidence" value="ECO:0007669"/>
    <property type="project" value="InterPro"/>
</dbReference>
<dbReference type="AlphaFoldDB" id="A0A6N4RFR2"/>
<dbReference type="EMBL" id="VAFM01000001">
    <property type="protein sequence ID" value="TKW61954.1"/>
    <property type="molecule type" value="Genomic_DNA"/>
</dbReference>
<dbReference type="InterPro" id="IPR010982">
    <property type="entry name" value="Lambda_DNA-bd_dom_sf"/>
</dbReference>
<feature type="domain" description="HTH cro/C1-type" evidence="1">
    <location>
        <begin position="17"/>
        <end position="71"/>
    </location>
</feature>
<reference evidence="2 3" key="1">
    <citation type="journal article" date="2017" name="Nat. Commun.">
        <title>In situ click chemistry generation of cyclooxygenase-2 inhibitors.</title>
        <authorList>
            <person name="Bhardwaj A."/>
            <person name="Kaur J."/>
            <person name="Wuest M."/>
            <person name="Wuest F."/>
        </authorList>
    </citation>
    <scope>NUCLEOTIDE SEQUENCE [LARGE SCALE GENOMIC DNA]</scope>
    <source>
        <strain evidence="2">S2_018_000_R2_106</strain>
    </source>
</reference>
<evidence type="ECO:0000259" key="1">
    <source>
        <dbReference type="PROSITE" id="PS50943"/>
    </source>
</evidence>
<dbReference type="Pfam" id="PF01381">
    <property type="entry name" value="HTH_3"/>
    <property type="match status" value="1"/>
</dbReference>
<comment type="caution">
    <text evidence="2">The sequence shown here is derived from an EMBL/GenBank/DDBJ whole genome shotgun (WGS) entry which is preliminary data.</text>
</comment>
<dbReference type="SUPFAM" id="SSF47413">
    <property type="entry name" value="lambda repressor-like DNA-binding domains"/>
    <property type="match status" value="1"/>
</dbReference>
<evidence type="ECO:0000313" key="2">
    <source>
        <dbReference type="EMBL" id="TKW61954.1"/>
    </source>
</evidence>
<accession>A0A6N4RFR2</accession>
<dbReference type="Gene3D" id="1.10.260.40">
    <property type="entry name" value="lambda repressor-like DNA-binding domains"/>
    <property type="match status" value="1"/>
</dbReference>
<name>A0A6N4RFR2_BLAVI</name>
<dbReference type="PROSITE" id="PS50943">
    <property type="entry name" value="HTH_CROC1"/>
    <property type="match status" value="1"/>
</dbReference>
<gene>
    <name evidence="2" type="ORF">DI628_04855</name>
</gene>
<dbReference type="SMART" id="SM00530">
    <property type="entry name" value="HTH_XRE"/>
    <property type="match status" value="1"/>
</dbReference>
<proteinExistence type="predicted"/>
<protein>
    <submittedName>
        <fullName evidence="2">Helix-turn-helix transcriptional regulator</fullName>
    </submittedName>
</protein>
<dbReference type="Proteomes" id="UP000320948">
    <property type="component" value="Unassembled WGS sequence"/>
</dbReference>
<dbReference type="InterPro" id="IPR001387">
    <property type="entry name" value="Cro/C1-type_HTH"/>
</dbReference>
<dbReference type="CDD" id="cd00093">
    <property type="entry name" value="HTH_XRE"/>
    <property type="match status" value="1"/>
</dbReference>
<sequence length="132" mass="14648">MTPRPRDPIDTHVGQRLRLRRTMTGMSQERLGDAIGVSFQMVQKYERGDCRVGASRLMKISSALGVPVSFFFEGFQGAAPALAVAEDKKSLDEKVLHSKETIDLLKAYYSLPEAVRKHVLGMIKGLDKEQAA</sequence>
<organism evidence="2 3">
    <name type="scientific">Blastochloris viridis</name>
    <name type="common">Rhodopseudomonas viridis</name>
    <dbReference type="NCBI Taxonomy" id="1079"/>
    <lineage>
        <taxon>Bacteria</taxon>
        <taxon>Pseudomonadati</taxon>
        <taxon>Pseudomonadota</taxon>
        <taxon>Alphaproteobacteria</taxon>
        <taxon>Hyphomicrobiales</taxon>
        <taxon>Blastochloridaceae</taxon>
        <taxon>Blastochloris</taxon>
    </lineage>
</organism>
<evidence type="ECO:0000313" key="3">
    <source>
        <dbReference type="Proteomes" id="UP000320948"/>
    </source>
</evidence>